<reference evidence="2" key="1">
    <citation type="journal article" date="2014" name="Front. Microbiol.">
        <title>High frequency of phylogenetically diverse reductive dehalogenase-homologous genes in deep subseafloor sedimentary metagenomes.</title>
        <authorList>
            <person name="Kawai M."/>
            <person name="Futagami T."/>
            <person name="Toyoda A."/>
            <person name="Takaki Y."/>
            <person name="Nishi S."/>
            <person name="Hori S."/>
            <person name="Arai W."/>
            <person name="Tsubouchi T."/>
            <person name="Morono Y."/>
            <person name="Uchiyama I."/>
            <person name="Ito T."/>
            <person name="Fujiyama A."/>
            <person name="Inagaki F."/>
            <person name="Takami H."/>
        </authorList>
    </citation>
    <scope>NUCLEOTIDE SEQUENCE</scope>
    <source>
        <strain evidence="2">Expedition CK06-06</strain>
    </source>
</reference>
<dbReference type="InterPro" id="IPR004155">
    <property type="entry name" value="PBS_lyase_HEAT"/>
</dbReference>
<accession>X1LQW4</accession>
<dbReference type="SUPFAM" id="SSF48371">
    <property type="entry name" value="ARM repeat"/>
    <property type="match status" value="1"/>
</dbReference>
<evidence type="ECO:0000313" key="2">
    <source>
        <dbReference type="EMBL" id="GAI21772.1"/>
    </source>
</evidence>
<dbReference type="InterPro" id="IPR016024">
    <property type="entry name" value="ARM-type_fold"/>
</dbReference>
<dbReference type="AlphaFoldDB" id="X1LQW4"/>
<organism evidence="2">
    <name type="scientific">marine sediment metagenome</name>
    <dbReference type="NCBI Taxonomy" id="412755"/>
    <lineage>
        <taxon>unclassified sequences</taxon>
        <taxon>metagenomes</taxon>
        <taxon>ecological metagenomes</taxon>
    </lineage>
</organism>
<dbReference type="GO" id="GO:0016491">
    <property type="term" value="F:oxidoreductase activity"/>
    <property type="evidence" value="ECO:0007669"/>
    <property type="project" value="TreeGrafter"/>
</dbReference>
<sequence length="120" mass="12894">GQRLWAGYGLAGLGEPEGFDMLEEVINSDSQRWTHRRHAVRALGEFGDRKAVPAVVRALKDEHVNVRVSAARALGAIGDPAGLPALIEALNDTEVTKINSPTTVQEEARKAIEAIKADGK</sequence>
<dbReference type="InterPro" id="IPR021133">
    <property type="entry name" value="HEAT_type_2"/>
</dbReference>
<name>X1LQW4_9ZZZZ</name>
<evidence type="ECO:0000256" key="1">
    <source>
        <dbReference type="ARBA" id="ARBA00045876"/>
    </source>
</evidence>
<dbReference type="InterPro" id="IPR011989">
    <property type="entry name" value="ARM-like"/>
</dbReference>
<dbReference type="EMBL" id="BARV01017302">
    <property type="protein sequence ID" value="GAI21772.1"/>
    <property type="molecule type" value="Genomic_DNA"/>
</dbReference>
<dbReference type="PROSITE" id="PS50077">
    <property type="entry name" value="HEAT_REPEAT"/>
    <property type="match status" value="1"/>
</dbReference>
<feature type="non-terminal residue" evidence="2">
    <location>
        <position position="1"/>
    </location>
</feature>
<dbReference type="Gene3D" id="1.25.10.10">
    <property type="entry name" value="Leucine-rich Repeat Variant"/>
    <property type="match status" value="1"/>
</dbReference>
<dbReference type="Pfam" id="PF13646">
    <property type="entry name" value="HEAT_2"/>
    <property type="match status" value="1"/>
</dbReference>
<protein>
    <recommendedName>
        <fullName evidence="3">HEAT repeat domain-containing protein</fullName>
    </recommendedName>
</protein>
<dbReference type="PANTHER" id="PTHR12697:SF5">
    <property type="entry name" value="DEOXYHYPUSINE HYDROXYLASE"/>
    <property type="match status" value="1"/>
</dbReference>
<evidence type="ECO:0008006" key="3">
    <source>
        <dbReference type="Google" id="ProtNLM"/>
    </source>
</evidence>
<proteinExistence type="predicted"/>
<comment type="function">
    <text evidence="1">Catalyzes the hydroxylation of the N(6)-(4-aminobutyl)-L-lysine intermediate produced by deoxyhypusine synthase/DHPS on a critical lysine of the eukaryotic translation initiation factor 5A/eIF-5A. This is the second step of the post-translational modification of that lysine into an unusual amino acid residue named hypusine. Hypusination is unique to mature eIF-5A factor and is essential for its function.</text>
</comment>
<dbReference type="SMART" id="SM00567">
    <property type="entry name" value="EZ_HEAT"/>
    <property type="match status" value="2"/>
</dbReference>
<comment type="caution">
    <text evidence="2">The sequence shown here is derived from an EMBL/GenBank/DDBJ whole genome shotgun (WGS) entry which is preliminary data.</text>
</comment>
<dbReference type="PANTHER" id="PTHR12697">
    <property type="entry name" value="PBS LYASE HEAT-LIKE PROTEIN"/>
    <property type="match status" value="1"/>
</dbReference>
<gene>
    <name evidence="2" type="ORF">S06H3_29522</name>
</gene>